<comment type="caution">
    <text evidence="7">The sequence shown here is derived from an EMBL/GenBank/DDBJ whole genome shotgun (WGS) entry which is preliminary data.</text>
</comment>
<dbReference type="GO" id="GO:0005525">
    <property type="term" value="F:GTP binding"/>
    <property type="evidence" value="ECO:0007669"/>
    <property type="project" value="UniProtKB-KW"/>
</dbReference>
<evidence type="ECO:0000256" key="1">
    <source>
        <dbReference type="ARBA" id="ARBA00014898"/>
    </source>
</evidence>
<dbReference type="GO" id="GO:0005737">
    <property type="term" value="C:cytoplasm"/>
    <property type="evidence" value="ECO:0007669"/>
    <property type="project" value="UniProtKB-SubCell"/>
</dbReference>
<dbReference type="PANTHER" id="PTHR45782:SF4">
    <property type="entry name" value="MITOCHONDRIAL RIBOSOME-ASSOCIATED GTPASE 1"/>
    <property type="match status" value="1"/>
</dbReference>
<keyword evidence="2 4" id="KW-0547">Nucleotide-binding</keyword>
<dbReference type="InterPro" id="IPR016478">
    <property type="entry name" value="GTPase_MTG1"/>
</dbReference>
<comment type="subcellular location">
    <subcellularLocation>
        <location evidence="4">Cytoplasm</location>
    </subcellularLocation>
</comment>
<dbReference type="Gene3D" id="1.10.1580.10">
    <property type="match status" value="1"/>
</dbReference>
<dbReference type="InterPro" id="IPR019991">
    <property type="entry name" value="GTP-bd_ribosome_bgen"/>
</dbReference>
<reference evidence="7 8" key="1">
    <citation type="submission" date="2020-08" db="EMBL/GenBank/DDBJ databases">
        <title>Genomic Encyclopedia of Type Strains, Phase IV (KMG-IV): sequencing the most valuable type-strain genomes for metagenomic binning, comparative biology and taxonomic classification.</title>
        <authorList>
            <person name="Goeker M."/>
        </authorList>
    </citation>
    <scope>NUCLEOTIDE SEQUENCE [LARGE SCALE GENOMIC DNA]</scope>
    <source>
        <strain evidence="7 8">DSM 19163</strain>
    </source>
</reference>
<evidence type="ECO:0000256" key="4">
    <source>
        <dbReference type="PIRNR" id="PIRNR006230"/>
    </source>
</evidence>
<accession>A0A9Q2CZ77</accession>
<comment type="function">
    <text evidence="4">Required for a late step of 50S ribosomal subunit assembly. Has GTPase activity.</text>
</comment>
<evidence type="ECO:0000259" key="6">
    <source>
        <dbReference type="PROSITE" id="PS51721"/>
    </source>
</evidence>
<feature type="domain" description="CP-type G" evidence="6">
    <location>
        <begin position="10"/>
        <end position="178"/>
    </location>
</feature>
<dbReference type="InterPro" id="IPR006073">
    <property type="entry name" value="GTP-bd"/>
</dbReference>
<keyword evidence="8" id="KW-1185">Reference proteome</keyword>
<evidence type="ECO:0000256" key="2">
    <source>
        <dbReference type="ARBA" id="ARBA00022741"/>
    </source>
</evidence>
<dbReference type="FunFam" id="3.40.50.300:FF:000590">
    <property type="entry name" value="Ribosome biogenesis GTPase A"/>
    <property type="match status" value="1"/>
</dbReference>
<dbReference type="InterPro" id="IPR027417">
    <property type="entry name" value="P-loop_NTPase"/>
</dbReference>
<evidence type="ECO:0000256" key="5">
    <source>
        <dbReference type="PIRSR" id="PIRSR006230-1"/>
    </source>
</evidence>
<feature type="binding site" evidence="5">
    <location>
        <begin position="58"/>
        <end position="61"/>
    </location>
    <ligand>
        <name>GTP</name>
        <dbReference type="ChEBI" id="CHEBI:37565"/>
    </ligand>
</feature>
<organism evidence="7 8">
    <name type="scientific">Nosocomiicoccus ampullae</name>
    <dbReference type="NCBI Taxonomy" id="489910"/>
    <lineage>
        <taxon>Bacteria</taxon>
        <taxon>Bacillati</taxon>
        <taxon>Bacillota</taxon>
        <taxon>Bacilli</taxon>
        <taxon>Bacillales</taxon>
        <taxon>Staphylococcaceae</taxon>
        <taxon>Nosocomiicoccus</taxon>
    </lineage>
</organism>
<dbReference type="AlphaFoldDB" id="A0A9Q2CZ77"/>
<dbReference type="EMBL" id="JACHHF010000006">
    <property type="protein sequence ID" value="MBB5176239.1"/>
    <property type="molecule type" value="Genomic_DNA"/>
</dbReference>
<dbReference type="Gene3D" id="3.40.50.300">
    <property type="entry name" value="P-loop containing nucleotide triphosphate hydrolases"/>
    <property type="match status" value="1"/>
</dbReference>
<evidence type="ECO:0000256" key="3">
    <source>
        <dbReference type="ARBA" id="ARBA00023134"/>
    </source>
</evidence>
<name>A0A9Q2CZ77_9STAP</name>
<evidence type="ECO:0000313" key="8">
    <source>
        <dbReference type="Proteomes" id="UP000579136"/>
    </source>
</evidence>
<dbReference type="InterPro" id="IPR030378">
    <property type="entry name" value="G_CP_dom"/>
</dbReference>
<evidence type="ECO:0000313" key="7">
    <source>
        <dbReference type="EMBL" id="MBB5176239.1"/>
    </source>
</evidence>
<dbReference type="PRINTS" id="PR00326">
    <property type="entry name" value="GTP1OBG"/>
</dbReference>
<dbReference type="Pfam" id="PF01926">
    <property type="entry name" value="MMR_HSR1"/>
    <property type="match status" value="1"/>
</dbReference>
<keyword evidence="4" id="KW-0963">Cytoplasm</keyword>
<gene>
    <name evidence="7" type="ORF">HNQ45_001126</name>
</gene>
<dbReference type="RefSeq" id="WP_183674358.1">
    <property type="nucleotide sequence ID" value="NZ_CBCRYX010000005.1"/>
</dbReference>
<dbReference type="SUPFAM" id="SSF52540">
    <property type="entry name" value="P-loop containing nucleoside triphosphate hydrolases"/>
    <property type="match status" value="1"/>
</dbReference>
<dbReference type="PROSITE" id="PS51721">
    <property type="entry name" value="G_CP"/>
    <property type="match status" value="1"/>
</dbReference>
<feature type="binding site" evidence="5">
    <location>
        <begin position="130"/>
        <end position="135"/>
    </location>
    <ligand>
        <name>GTP</name>
        <dbReference type="ChEBI" id="CHEBI:37565"/>
    </ligand>
</feature>
<dbReference type="CDD" id="cd01856">
    <property type="entry name" value="YlqF"/>
    <property type="match status" value="1"/>
</dbReference>
<protein>
    <recommendedName>
        <fullName evidence="1 4">Ribosome biogenesis GTPase A</fullName>
    </recommendedName>
</protein>
<comment type="similarity">
    <text evidence="4">Belongs to the TRAFAC class YlqF/YawG GTPase family. MTG1 subfamily.</text>
</comment>
<dbReference type="InterPro" id="IPR023179">
    <property type="entry name" value="GTP-bd_ortho_bundle_sf"/>
</dbReference>
<dbReference type="GO" id="GO:0006412">
    <property type="term" value="P:translation"/>
    <property type="evidence" value="ECO:0007669"/>
    <property type="project" value="TreeGrafter"/>
</dbReference>
<proteinExistence type="inferred from homology"/>
<sequence length="284" mass="32347">MSINWFPGHMAKARRQIEENLNKVDVIIEILDARIPLSSQNPMMDEIVKNKPRIVILNKADLADHNKTNRWKDYFRSLGRYPVAIDGRSNNVLKSIEPLALEATKDIFEKMEARGIKRRPVRAMIIGIPNVGKSTLINSLARRKAARTGNTPGLTKSQQWIKAGNNLELLDTPGVLWPKFEGDVGLKLSLTGAITDRVVHLDEVAIYGMKFLIENDKENFDTFYNINHYDETDIVSVFDAIGRSRGMLMAGNEVDYEQVTNRVVYDIRNGKIGRYTFDEVIHDY</sequence>
<dbReference type="Proteomes" id="UP000579136">
    <property type="component" value="Unassembled WGS sequence"/>
</dbReference>
<feature type="binding site" evidence="5">
    <location>
        <position position="174"/>
    </location>
    <ligand>
        <name>GTP</name>
        <dbReference type="ChEBI" id="CHEBI:37565"/>
    </ligand>
</feature>
<dbReference type="NCBIfam" id="TIGR03596">
    <property type="entry name" value="GTPase_YlqF"/>
    <property type="match status" value="1"/>
</dbReference>
<dbReference type="GO" id="GO:0003924">
    <property type="term" value="F:GTPase activity"/>
    <property type="evidence" value="ECO:0007669"/>
    <property type="project" value="TreeGrafter"/>
</dbReference>
<dbReference type="PANTHER" id="PTHR45782">
    <property type="entry name" value="MITOCHONDRIAL RIBOSOME-ASSOCIATED GTPASE 1"/>
    <property type="match status" value="1"/>
</dbReference>
<dbReference type="PIRSF" id="PIRSF006230">
    <property type="entry name" value="MG442"/>
    <property type="match status" value="1"/>
</dbReference>
<keyword evidence="3 4" id="KW-0342">GTP-binding</keyword>